<organism evidence="1 2">
    <name type="scientific">Candidatus Komeilibacteria bacterium RIFCSPHIGHO2_01_FULL_52_14</name>
    <dbReference type="NCBI Taxonomy" id="1798549"/>
    <lineage>
        <taxon>Bacteria</taxon>
        <taxon>Candidatus Komeiliibacteriota</taxon>
    </lineage>
</organism>
<evidence type="ECO:0000313" key="2">
    <source>
        <dbReference type="Proteomes" id="UP000177817"/>
    </source>
</evidence>
<dbReference type="Proteomes" id="UP000177817">
    <property type="component" value="Unassembled WGS sequence"/>
</dbReference>
<accession>A0A1G2BK67</accession>
<gene>
    <name evidence="1" type="ORF">A2677_03840</name>
</gene>
<evidence type="ECO:0000313" key="1">
    <source>
        <dbReference type="EMBL" id="OGY89561.1"/>
    </source>
</evidence>
<dbReference type="AlphaFoldDB" id="A0A1G2BK67"/>
<sequence length="245" mass="27621">MALSVKTQKFLKRLLIMLLVAFSLVSVVFSVKVLFSDLNPKREATQAQASGIFTAFIYQYINEVHPVKLPPGRSWVIQSIEFPNAHSAIVETSDKQTRSRLEFIFAIEDPNIRILKITDLTNRDIEDARLALTRYYDFLRNADYENAALYYGGPIAPLVRYGGDQAPLPKLLQGYCESNTPGKRCLSFTISEGTRGEAPDTYTFTVNYYQADNTRFALPDGISDFTAHVEQRAGNIFVVDTLPFD</sequence>
<name>A0A1G2BK67_9BACT</name>
<proteinExistence type="predicted"/>
<reference evidence="1 2" key="1">
    <citation type="journal article" date="2016" name="Nat. Commun.">
        <title>Thousands of microbial genomes shed light on interconnected biogeochemical processes in an aquifer system.</title>
        <authorList>
            <person name="Anantharaman K."/>
            <person name="Brown C.T."/>
            <person name="Hug L.A."/>
            <person name="Sharon I."/>
            <person name="Castelle C.J."/>
            <person name="Probst A.J."/>
            <person name="Thomas B.C."/>
            <person name="Singh A."/>
            <person name="Wilkins M.J."/>
            <person name="Karaoz U."/>
            <person name="Brodie E.L."/>
            <person name="Williams K.H."/>
            <person name="Hubbard S.S."/>
            <person name="Banfield J.F."/>
        </authorList>
    </citation>
    <scope>NUCLEOTIDE SEQUENCE [LARGE SCALE GENOMIC DNA]</scope>
</reference>
<dbReference type="EMBL" id="MHKK01000030">
    <property type="protein sequence ID" value="OGY89561.1"/>
    <property type="molecule type" value="Genomic_DNA"/>
</dbReference>
<protein>
    <submittedName>
        <fullName evidence="1">Uncharacterized protein</fullName>
    </submittedName>
</protein>
<comment type="caution">
    <text evidence="1">The sequence shown here is derived from an EMBL/GenBank/DDBJ whole genome shotgun (WGS) entry which is preliminary data.</text>
</comment>